<dbReference type="Pfam" id="PF00285">
    <property type="entry name" value="Citrate_synt"/>
    <property type="match status" value="1"/>
</dbReference>
<dbReference type="InterPro" id="IPR036969">
    <property type="entry name" value="Citrate_synthase_sf"/>
</dbReference>
<feature type="active site" evidence="8">
    <location>
        <position position="363"/>
    </location>
</feature>
<dbReference type="RefSeq" id="WP_108902290.1">
    <property type="nucleotide sequence ID" value="NZ_CP029187.1"/>
</dbReference>
<dbReference type="InterPro" id="IPR010953">
    <property type="entry name" value="Citrate_synthase_typ-I"/>
</dbReference>
<evidence type="ECO:0000256" key="1">
    <source>
        <dbReference type="ARBA" id="ARBA00004751"/>
    </source>
</evidence>
<dbReference type="SUPFAM" id="SSF48256">
    <property type="entry name" value="Citrate synthase"/>
    <property type="match status" value="1"/>
</dbReference>
<dbReference type="PROSITE" id="PS00480">
    <property type="entry name" value="CITRATE_SYNTHASE"/>
    <property type="match status" value="1"/>
</dbReference>
<protein>
    <recommendedName>
        <fullName evidence="6 7">Citrate synthase</fullName>
    </recommendedName>
</protein>
<keyword evidence="4 7" id="KW-0808">Transferase</keyword>
<dbReference type="GO" id="GO:0036440">
    <property type="term" value="F:citrate synthase activity"/>
    <property type="evidence" value="ECO:0007669"/>
    <property type="project" value="UniProtKB-EC"/>
</dbReference>
<dbReference type="AlphaFoldDB" id="A0A2S1SDL6"/>
<dbReference type="CDD" id="cd06114">
    <property type="entry name" value="EcCS_like"/>
    <property type="match status" value="1"/>
</dbReference>
<feature type="active site" evidence="8">
    <location>
        <position position="306"/>
    </location>
</feature>
<dbReference type="NCBIfam" id="TIGR01798">
    <property type="entry name" value="cit_synth_I"/>
    <property type="match status" value="1"/>
</dbReference>
<keyword evidence="3 9" id="KW-0816">Tricarboxylic acid cycle</keyword>
<name>A0A2S1SDL6_9FLAO</name>
<dbReference type="PIRSF" id="PIRSF001369">
    <property type="entry name" value="Citrate_synth"/>
    <property type="match status" value="1"/>
</dbReference>
<evidence type="ECO:0000256" key="4">
    <source>
        <dbReference type="ARBA" id="ARBA00022679"/>
    </source>
</evidence>
<dbReference type="EMBL" id="CP029187">
    <property type="protein sequence ID" value="AWI24481.1"/>
    <property type="molecule type" value="Genomic_DNA"/>
</dbReference>
<keyword evidence="12" id="KW-1185">Reference proteome</keyword>
<dbReference type="PRINTS" id="PR00143">
    <property type="entry name" value="CITRTSNTHASE"/>
</dbReference>
<evidence type="ECO:0000256" key="7">
    <source>
        <dbReference type="PIRNR" id="PIRNR001369"/>
    </source>
</evidence>
<proteinExistence type="inferred from homology"/>
<dbReference type="KEGG" id="fpal:HYN49_00455"/>
<evidence type="ECO:0000256" key="3">
    <source>
        <dbReference type="ARBA" id="ARBA00022532"/>
    </source>
</evidence>
<evidence type="ECO:0000313" key="12">
    <source>
        <dbReference type="Proteomes" id="UP000244937"/>
    </source>
</evidence>
<dbReference type="OrthoDB" id="9800864at2"/>
<dbReference type="Gene3D" id="2.20.28.60">
    <property type="match status" value="1"/>
</dbReference>
<dbReference type="InterPro" id="IPR002020">
    <property type="entry name" value="Citrate_synthase"/>
</dbReference>
<dbReference type="FunFam" id="1.10.230.10:FF:000002">
    <property type="entry name" value="Citrate synthase"/>
    <property type="match status" value="1"/>
</dbReference>
<dbReference type="Gene3D" id="1.10.580.10">
    <property type="entry name" value="Citrate Synthase, domain 1"/>
    <property type="match status" value="1"/>
</dbReference>
<keyword evidence="11" id="KW-0012">Acyltransferase</keyword>
<gene>
    <name evidence="11" type="primary">gltA</name>
    <name evidence="11" type="ORF">HYN49_00455</name>
</gene>
<evidence type="ECO:0000256" key="5">
    <source>
        <dbReference type="ARBA" id="ARBA00049288"/>
    </source>
</evidence>
<dbReference type="Gene3D" id="1.10.230.10">
    <property type="entry name" value="Cytochrome P450-Terp, domain 2"/>
    <property type="match status" value="1"/>
</dbReference>
<dbReference type="PANTHER" id="PTHR42871:SF1">
    <property type="entry name" value="CITRATE SYNTHASE"/>
    <property type="match status" value="1"/>
</dbReference>
<evidence type="ECO:0000256" key="8">
    <source>
        <dbReference type="PIRSR" id="PIRSR001369-1"/>
    </source>
</evidence>
<evidence type="ECO:0000256" key="10">
    <source>
        <dbReference type="RuleBase" id="RU003406"/>
    </source>
</evidence>
<accession>A0A2S1SDL6</accession>
<dbReference type="PANTHER" id="PTHR42871">
    <property type="entry name" value="CITRATE SYNTHASE"/>
    <property type="match status" value="1"/>
</dbReference>
<dbReference type="InterPro" id="IPR016142">
    <property type="entry name" value="Citrate_synth-like_lrg_a-sub"/>
</dbReference>
<dbReference type="InterPro" id="IPR016143">
    <property type="entry name" value="Citrate_synth-like_sm_a-sub"/>
</dbReference>
<comment type="pathway">
    <text evidence="1 9">Carbohydrate metabolism; tricarboxylic acid cycle; isocitrate from oxaloacetate: step 1/2.</text>
</comment>
<evidence type="ECO:0000256" key="2">
    <source>
        <dbReference type="ARBA" id="ARBA00010566"/>
    </source>
</evidence>
<dbReference type="InterPro" id="IPR024176">
    <property type="entry name" value="Citrate_synthase_bac-typ"/>
</dbReference>
<dbReference type="InterPro" id="IPR019810">
    <property type="entry name" value="Citrate_synthase_AS"/>
</dbReference>
<sequence length="427" mass="47895">MSKTAILELDGQKFEFPVIVGSENEVAIDINKLRDLTGAITMDPGYKNSGSCKSDITFLDGEEGILRYRGYAIEDLADKASFLEVSYLVIFGELPTRAQLEQFETDIRKYSLVNEEMKNIIDGFPKNAHPMGVLSSLTSALTAFNPKVVNVENEAEMYEAIVKTMGKFLVLATWTFRKSSGYPLNYYDNTKGYVENFMRLMFELPTGPYSINPTVVDALDKLFILHADHEQNCSTSTVRMVGSSHAGLFASISAGVSALWGPLHGGANQAVLEMLEEIQKNGGDADKYLAKAKDKDDPFRLMGFGHRVYKNFDPRAKIIKKAADEVLATLGVNDPVLQIAKKLEESALVDDYFVSRKLYPNVDFYSGIIYRALGIPTDMFTVLFAIGRLPGWIAQWKEMRENKEPIGRPRQIYTGHPLRDFKPFEQR</sequence>
<comment type="catalytic activity">
    <reaction evidence="5 9">
        <text>oxaloacetate + acetyl-CoA + H2O = citrate + CoA + H(+)</text>
        <dbReference type="Rhea" id="RHEA:16845"/>
        <dbReference type="ChEBI" id="CHEBI:15377"/>
        <dbReference type="ChEBI" id="CHEBI:15378"/>
        <dbReference type="ChEBI" id="CHEBI:16452"/>
        <dbReference type="ChEBI" id="CHEBI:16947"/>
        <dbReference type="ChEBI" id="CHEBI:57287"/>
        <dbReference type="ChEBI" id="CHEBI:57288"/>
        <dbReference type="EC" id="2.3.3.16"/>
    </reaction>
</comment>
<dbReference type="UniPathway" id="UPA00223">
    <property type="reaction ID" value="UER00717"/>
</dbReference>
<comment type="similarity">
    <text evidence="2 7 10">Belongs to the citrate synthase family.</text>
</comment>
<evidence type="ECO:0000313" key="11">
    <source>
        <dbReference type="EMBL" id="AWI24481.1"/>
    </source>
</evidence>
<dbReference type="GO" id="GO:0005737">
    <property type="term" value="C:cytoplasm"/>
    <property type="evidence" value="ECO:0007669"/>
    <property type="project" value="InterPro"/>
</dbReference>
<evidence type="ECO:0000256" key="9">
    <source>
        <dbReference type="RuleBase" id="RU003370"/>
    </source>
</evidence>
<reference evidence="11 12" key="1">
    <citation type="submission" date="2018-05" db="EMBL/GenBank/DDBJ databases">
        <title>Genome sequencing of Flavobacterium sp. HYN0049.</title>
        <authorList>
            <person name="Yi H."/>
            <person name="Baek C."/>
        </authorList>
    </citation>
    <scope>NUCLEOTIDE SEQUENCE [LARGE SCALE GENOMIC DNA]</scope>
    <source>
        <strain evidence="11 12">HYN0049</strain>
    </source>
</reference>
<dbReference type="Proteomes" id="UP000244937">
    <property type="component" value="Chromosome"/>
</dbReference>
<dbReference type="GO" id="GO:0006099">
    <property type="term" value="P:tricarboxylic acid cycle"/>
    <property type="evidence" value="ECO:0007669"/>
    <property type="project" value="UniProtKB-UniRule"/>
</dbReference>
<dbReference type="NCBIfam" id="NF004126">
    <property type="entry name" value="PRK05614.1"/>
    <property type="match status" value="1"/>
</dbReference>
<evidence type="ECO:0000256" key="6">
    <source>
        <dbReference type="NCBIfam" id="TIGR01798"/>
    </source>
</evidence>
<organism evidence="11 12">
    <name type="scientific">Flavobacterium pallidum</name>
    <dbReference type="NCBI Taxonomy" id="2172098"/>
    <lineage>
        <taxon>Bacteria</taxon>
        <taxon>Pseudomonadati</taxon>
        <taxon>Bacteroidota</taxon>
        <taxon>Flavobacteriia</taxon>
        <taxon>Flavobacteriales</taxon>
        <taxon>Flavobacteriaceae</taxon>
        <taxon>Flavobacterium</taxon>
    </lineage>
</organism>